<dbReference type="AlphaFoldDB" id="A0A291N045"/>
<evidence type="ECO:0008006" key="4">
    <source>
        <dbReference type="Google" id="ProtNLM"/>
    </source>
</evidence>
<proteinExistence type="predicted"/>
<name>A0A291N045_SPHYA</name>
<reference evidence="2 3" key="1">
    <citation type="submission" date="2017-10" db="EMBL/GenBank/DDBJ databases">
        <title>Sphingobium yanoikuyae S72.</title>
        <authorList>
            <person name="Sanchez E."/>
            <person name="Bustos P."/>
            <person name="Mendoza P."/>
            <person name="Guo X."/>
            <person name="Mendoza A."/>
        </authorList>
    </citation>
    <scope>NUCLEOTIDE SEQUENCE [LARGE SCALE GENOMIC DNA]</scope>
    <source>
        <strain evidence="2 3">S72</strain>
    </source>
</reference>
<protein>
    <recommendedName>
        <fullName evidence="4">DUF4831 family protein</fullName>
    </recommendedName>
</protein>
<evidence type="ECO:0000256" key="1">
    <source>
        <dbReference type="SAM" id="SignalP"/>
    </source>
</evidence>
<feature type="chain" id="PRO_5012087095" description="DUF4831 family protein" evidence="1">
    <location>
        <begin position="21"/>
        <end position="449"/>
    </location>
</feature>
<dbReference type="PROSITE" id="PS51257">
    <property type="entry name" value="PROKAR_LIPOPROTEIN"/>
    <property type="match status" value="1"/>
</dbReference>
<dbReference type="EMBL" id="CP023741">
    <property type="protein sequence ID" value="ATI80631.1"/>
    <property type="molecule type" value="Genomic_DNA"/>
</dbReference>
<evidence type="ECO:0000313" key="2">
    <source>
        <dbReference type="EMBL" id="ATI80631.1"/>
    </source>
</evidence>
<keyword evidence="1" id="KW-0732">Signal</keyword>
<evidence type="ECO:0000313" key="3">
    <source>
        <dbReference type="Proteomes" id="UP000219422"/>
    </source>
</evidence>
<feature type="signal peptide" evidence="1">
    <location>
        <begin position="1"/>
        <end position="20"/>
    </location>
</feature>
<dbReference type="Proteomes" id="UP000219422">
    <property type="component" value="Chromosome"/>
</dbReference>
<sequence>MKRGIILTLPLLAACTTTSAGSGAGDQVASNQSAAGITYYLPKTKITMTASLVLKSCDYFPEASPTIVVAAVAEADDKPFSISGPNLQSWRLKRDLNITLADNGTISAINSTVSDRTASIVGGVVKFAASIVNPLSGPTKAPTSAYQCNTATQQAIAEVKTLEGKIKDLRAALARQKPAEIKDSIATIDALAARIAALRTGPLMLTVTKDLDLTQTWNAKAIDITTAELEKWFELPNKTDPARIAAARGNYPGQDDASIDAILRNNIPAFRLTYTLQPGAGAPAAPTSAASKAKVEEGCPEDKSCEKTLVFREPVIAHLTINAVDGFSELAGNNKVYEGDLPIAQWGMPTFLSLGTKLLQTRTVDLTFDGFGRKKSFNWKSESKGETLAGALGTAADSVGSFRKALADKTETERNAALVTDLETKKKLNALLACKELLDAGGFTCPGTE</sequence>
<dbReference type="GeneID" id="57777541"/>
<dbReference type="RefSeq" id="WP_097383756.1">
    <property type="nucleotide sequence ID" value="NZ_CP023741.1"/>
</dbReference>
<gene>
    <name evidence="2" type="ORF">A6768_11930</name>
</gene>
<organism evidence="2 3">
    <name type="scientific">Sphingobium yanoikuyae</name>
    <name type="common">Sphingomonas yanoikuyae</name>
    <dbReference type="NCBI Taxonomy" id="13690"/>
    <lineage>
        <taxon>Bacteria</taxon>
        <taxon>Pseudomonadati</taxon>
        <taxon>Pseudomonadota</taxon>
        <taxon>Alphaproteobacteria</taxon>
        <taxon>Sphingomonadales</taxon>
        <taxon>Sphingomonadaceae</taxon>
        <taxon>Sphingobium</taxon>
    </lineage>
</organism>
<dbReference type="KEGG" id="sya:A6768_11930"/>
<accession>A0A291N045</accession>